<proteinExistence type="inferred from homology"/>
<dbReference type="PANTHER" id="PTHR11046">
    <property type="entry name" value="OLIGORIBONUCLEASE, MITOCHONDRIAL"/>
    <property type="match status" value="1"/>
</dbReference>
<evidence type="ECO:0000256" key="3">
    <source>
        <dbReference type="ARBA" id="ARBA00022801"/>
    </source>
</evidence>
<dbReference type="GO" id="GO:0006259">
    <property type="term" value="P:DNA metabolic process"/>
    <property type="evidence" value="ECO:0007669"/>
    <property type="project" value="UniProtKB-ARBA"/>
</dbReference>
<comment type="similarity">
    <text evidence="1 6">Belongs to the oligoribonuclease family.</text>
</comment>
<comment type="caution">
    <text evidence="8">The sequence shown here is derived from an EMBL/GenBank/DDBJ whole genome shotgun (WGS) entry which is preliminary data.</text>
</comment>
<dbReference type="Gene3D" id="3.30.420.10">
    <property type="entry name" value="Ribonuclease H-like superfamily/Ribonuclease H"/>
    <property type="match status" value="1"/>
</dbReference>
<dbReference type="InterPro" id="IPR013520">
    <property type="entry name" value="Ribonucl_H"/>
</dbReference>
<dbReference type="InterPro" id="IPR012337">
    <property type="entry name" value="RNaseH-like_sf"/>
</dbReference>
<keyword evidence="4 6" id="KW-0269">Exonuclease</keyword>
<reference evidence="8 9" key="1">
    <citation type="submission" date="2017-06" db="EMBL/GenBank/DDBJ databases">
        <title>Reclassification of a Polynucleobacter cosmopolitanus strain isolated from tropical Lake Victoria as Polynucleobacter victoriensis comb. nov.</title>
        <authorList>
            <person name="Hahn M.W."/>
        </authorList>
    </citation>
    <scope>NUCLEOTIDE SEQUENCE [LARGE SCALE GENOMIC DNA]</scope>
    <source>
        <strain evidence="8 9">MWH-MoIso2</strain>
    </source>
</reference>
<comment type="function">
    <text evidence="6">3'-to-5' exoribonuclease specific for small oligoribonucleotides.</text>
</comment>
<feature type="active site" evidence="6">
    <location>
        <position position="144"/>
    </location>
</feature>
<dbReference type="OrthoDB" id="9801329at2"/>
<accession>A0A229FWM5</accession>
<keyword evidence="3 6" id="KW-0378">Hydrolase</keyword>
<dbReference type="Pfam" id="PF00929">
    <property type="entry name" value="RNase_T"/>
    <property type="match status" value="1"/>
</dbReference>
<evidence type="ECO:0000259" key="7">
    <source>
        <dbReference type="SMART" id="SM00479"/>
    </source>
</evidence>
<feature type="domain" description="Exonuclease" evidence="7">
    <location>
        <begin position="22"/>
        <end position="195"/>
    </location>
</feature>
<dbReference type="InterPro" id="IPR022894">
    <property type="entry name" value="Oligoribonuclease"/>
</dbReference>
<keyword evidence="6" id="KW-0963">Cytoplasm</keyword>
<keyword evidence="9" id="KW-1185">Reference proteome</keyword>
<dbReference type="CDD" id="cd06135">
    <property type="entry name" value="Orn"/>
    <property type="match status" value="1"/>
</dbReference>
<sequence length="207" mass="23680">MISSTNNRNQLRQMSTTRKNDRLVWVDMEMSGLQPETDRILEIAMIVTDGDLNIVAEGPVLVVHQEDAVLDRMDAWNKGTHGKSGLIDKVKASTLTEAEVEAECLAFLKQHVKSSISPMCGNTIHQDRRFMNRYMPKLEAYFHYRNIDVSTIKELCKRWQPEIAKGFSKQQAHTALADIIESVDELRYYREKLFIPTIGDEPIVEGN</sequence>
<evidence type="ECO:0000313" key="8">
    <source>
        <dbReference type="EMBL" id="OXL16416.1"/>
    </source>
</evidence>
<evidence type="ECO:0000313" key="9">
    <source>
        <dbReference type="Proteomes" id="UP000215188"/>
    </source>
</evidence>
<dbReference type="FunFam" id="3.30.420.10:FF:000003">
    <property type="entry name" value="Oligoribonuclease"/>
    <property type="match status" value="1"/>
</dbReference>
<protein>
    <recommendedName>
        <fullName evidence="5 6">Oligoribonuclease</fullName>
        <ecNumber evidence="6">3.1.-.-</ecNumber>
    </recommendedName>
</protein>
<dbReference type="EMBL" id="NJGG01000001">
    <property type="protein sequence ID" value="OXL16416.1"/>
    <property type="molecule type" value="Genomic_DNA"/>
</dbReference>
<dbReference type="PANTHER" id="PTHR11046:SF0">
    <property type="entry name" value="OLIGORIBONUCLEASE, MITOCHONDRIAL"/>
    <property type="match status" value="1"/>
</dbReference>
<evidence type="ECO:0000256" key="2">
    <source>
        <dbReference type="ARBA" id="ARBA00022722"/>
    </source>
</evidence>
<dbReference type="InterPro" id="IPR036397">
    <property type="entry name" value="RNaseH_sf"/>
</dbReference>
<evidence type="ECO:0000256" key="5">
    <source>
        <dbReference type="ARBA" id="ARBA00070964"/>
    </source>
</evidence>
<evidence type="ECO:0000256" key="6">
    <source>
        <dbReference type="HAMAP-Rule" id="MF_00045"/>
    </source>
</evidence>
<dbReference type="SUPFAM" id="SSF53098">
    <property type="entry name" value="Ribonuclease H-like"/>
    <property type="match status" value="1"/>
</dbReference>
<dbReference type="GO" id="GO:0005737">
    <property type="term" value="C:cytoplasm"/>
    <property type="evidence" value="ECO:0007669"/>
    <property type="project" value="UniProtKB-SubCell"/>
</dbReference>
<comment type="subcellular location">
    <subcellularLocation>
        <location evidence="6">Cytoplasm</location>
    </subcellularLocation>
</comment>
<dbReference type="GO" id="GO:0000175">
    <property type="term" value="F:3'-5'-RNA exonuclease activity"/>
    <property type="evidence" value="ECO:0007669"/>
    <property type="project" value="InterPro"/>
</dbReference>
<name>A0A229FWM5_9BURK</name>
<gene>
    <name evidence="6" type="primary">orn</name>
    <name evidence="8" type="ORF">AOC33_04985</name>
</gene>
<dbReference type="GO" id="GO:0003676">
    <property type="term" value="F:nucleic acid binding"/>
    <property type="evidence" value="ECO:0007669"/>
    <property type="project" value="InterPro"/>
</dbReference>
<dbReference type="AlphaFoldDB" id="A0A229FWM5"/>
<keyword evidence="2 6" id="KW-0540">Nuclease</keyword>
<evidence type="ECO:0000256" key="1">
    <source>
        <dbReference type="ARBA" id="ARBA00009921"/>
    </source>
</evidence>
<dbReference type="NCBIfam" id="NF003765">
    <property type="entry name" value="PRK05359.1"/>
    <property type="match status" value="1"/>
</dbReference>
<dbReference type="Proteomes" id="UP000215188">
    <property type="component" value="Unassembled WGS sequence"/>
</dbReference>
<dbReference type="HAMAP" id="MF_00045">
    <property type="entry name" value="Oligoribonuclease"/>
    <property type="match status" value="1"/>
</dbReference>
<dbReference type="EC" id="3.1.-.-" evidence="6"/>
<evidence type="ECO:0000256" key="4">
    <source>
        <dbReference type="ARBA" id="ARBA00022839"/>
    </source>
</evidence>
<organism evidence="8 9">
    <name type="scientific">Polynucleobacter cosmopolitanus</name>
    <dbReference type="NCBI Taxonomy" id="351345"/>
    <lineage>
        <taxon>Bacteria</taxon>
        <taxon>Pseudomonadati</taxon>
        <taxon>Pseudomonadota</taxon>
        <taxon>Betaproteobacteria</taxon>
        <taxon>Burkholderiales</taxon>
        <taxon>Burkholderiaceae</taxon>
        <taxon>Polynucleobacter</taxon>
    </lineage>
</organism>
<dbReference type="SMART" id="SM00479">
    <property type="entry name" value="EXOIII"/>
    <property type="match status" value="1"/>
</dbReference>